<gene>
    <name evidence="1" type="ORF">PYW08_009826</name>
</gene>
<dbReference type="EMBL" id="CM056800">
    <property type="protein sequence ID" value="KAJ8709822.1"/>
    <property type="molecule type" value="Genomic_DNA"/>
</dbReference>
<accession>A0ACC2Q759</accession>
<protein>
    <submittedName>
        <fullName evidence="1">Uncharacterized protein</fullName>
    </submittedName>
</protein>
<name>A0ACC2Q759_9NEOP</name>
<proteinExistence type="predicted"/>
<sequence>MYFDFVNPTEQLRSALMSVGGEVMPHTGAPDASKHLVVVPSDRERRARLKKKKKVRFAEPLPCKHGIKKRTCPYRFKEKICKKCGISDYEELRKQLRSVAMTEDEITHVSRLYRSCSTYEKSVGALTLPPISDSIYRVPELPPSLREALKEVEGDYMLS</sequence>
<evidence type="ECO:0000313" key="2">
    <source>
        <dbReference type="Proteomes" id="UP001231649"/>
    </source>
</evidence>
<keyword evidence="2" id="KW-1185">Reference proteome</keyword>
<reference evidence="1" key="1">
    <citation type="submission" date="2023-03" db="EMBL/GenBank/DDBJ databases">
        <title>Chromosome-level genomes of two armyworms, Mythimna separata and Mythimna loreyi, provide insights into the biosynthesis and reception of sex pheromones.</title>
        <authorList>
            <person name="Zhao H."/>
        </authorList>
    </citation>
    <scope>NUCLEOTIDE SEQUENCE</scope>
    <source>
        <strain evidence="1">BeijingLab</strain>
    </source>
</reference>
<dbReference type="Proteomes" id="UP001231649">
    <property type="component" value="Chromosome 24"/>
</dbReference>
<evidence type="ECO:0000313" key="1">
    <source>
        <dbReference type="EMBL" id="KAJ8709822.1"/>
    </source>
</evidence>
<organism evidence="1 2">
    <name type="scientific">Mythimna loreyi</name>
    <dbReference type="NCBI Taxonomy" id="667449"/>
    <lineage>
        <taxon>Eukaryota</taxon>
        <taxon>Metazoa</taxon>
        <taxon>Ecdysozoa</taxon>
        <taxon>Arthropoda</taxon>
        <taxon>Hexapoda</taxon>
        <taxon>Insecta</taxon>
        <taxon>Pterygota</taxon>
        <taxon>Neoptera</taxon>
        <taxon>Endopterygota</taxon>
        <taxon>Lepidoptera</taxon>
        <taxon>Glossata</taxon>
        <taxon>Ditrysia</taxon>
        <taxon>Noctuoidea</taxon>
        <taxon>Noctuidae</taxon>
        <taxon>Noctuinae</taxon>
        <taxon>Hadenini</taxon>
        <taxon>Mythimna</taxon>
    </lineage>
</organism>
<comment type="caution">
    <text evidence="1">The sequence shown here is derived from an EMBL/GenBank/DDBJ whole genome shotgun (WGS) entry which is preliminary data.</text>
</comment>